<dbReference type="Proteomes" id="UP000287719">
    <property type="component" value="Unassembled WGS sequence"/>
</dbReference>
<dbReference type="Pfam" id="PF01266">
    <property type="entry name" value="DAO"/>
    <property type="match status" value="1"/>
</dbReference>
<reference evidence="3 4" key="1">
    <citation type="submission" date="2018-06" db="EMBL/GenBank/DDBJ databases">
        <title>Combined omics and stable isotope probing to characterize newly discovered Mariana Back-Arc vent microbial communities.</title>
        <authorList>
            <person name="Trembath-Reichert E."/>
            <person name="Huber J.A."/>
        </authorList>
    </citation>
    <scope>NUCLEOTIDE SEQUENCE [LARGE SCALE GENOMIC DNA]</scope>
    <source>
        <strain evidence="3">MAG 54</strain>
    </source>
</reference>
<keyword evidence="1" id="KW-0472">Membrane</keyword>
<protein>
    <recommendedName>
        <fullName evidence="2">FAD dependent oxidoreductase domain-containing protein</fullName>
    </recommendedName>
</protein>
<dbReference type="EMBL" id="QNZJ01000049">
    <property type="protein sequence ID" value="RTZ88160.1"/>
    <property type="molecule type" value="Genomic_DNA"/>
</dbReference>
<evidence type="ECO:0000313" key="4">
    <source>
        <dbReference type="Proteomes" id="UP000287719"/>
    </source>
</evidence>
<name>A0A432GX18_9DELT</name>
<dbReference type="Gene3D" id="3.50.50.60">
    <property type="entry name" value="FAD/NAD(P)-binding domain"/>
    <property type="match status" value="1"/>
</dbReference>
<dbReference type="SUPFAM" id="SSF51905">
    <property type="entry name" value="FAD/NAD(P)-binding domain"/>
    <property type="match status" value="1"/>
</dbReference>
<proteinExistence type="predicted"/>
<organism evidence="3 4">
    <name type="scientific">SAR324 cluster bacterium</name>
    <dbReference type="NCBI Taxonomy" id="2024889"/>
    <lineage>
        <taxon>Bacteria</taxon>
        <taxon>Deltaproteobacteria</taxon>
        <taxon>SAR324 cluster</taxon>
    </lineage>
</organism>
<dbReference type="InterPro" id="IPR036188">
    <property type="entry name" value="FAD/NAD-bd_sf"/>
</dbReference>
<evidence type="ECO:0000259" key="2">
    <source>
        <dbReference type="Pfam" id="PF01266"/>
    </source>
</evidence>
<dbReference type="AlphaFoldDB" id="A0A432GX18"/>
<gene>
    <name evidence="3" type="ORF">DSY95_01290</name>
</gene>
<feature type="non-terminal residue" evidence="3">
    <location>
        <position position="36"/>
    </location>
</feature>
<dbReference type="InterPro" id="IPR006076">
    <property type="entry name" value="FAD-dep_OxRdtase"/>
</dbReference>
<feature type="transmembrane region" description="Helical" evidence="1">
    <location>
        <begin position="9"/>
        <end position="28"/>
    </location>
</feature>
<dbReference type="PROSITE" id="PS51257">
    <property type="entry name" value="PROKAR_LIPOPROTEIN"/>
    <property type="match status" value="1"/>
</dbReference>
<evidence type="ECO:0000313" key="3">
    <source>
        <dbReference type="EMBL" id="RTZ88160.1"/>
    </source>
</evidence>
<sequence>MTNTLPKQAQIIIIGGGIIGCSVAYHLAKEGAKDVL</sequence>
<feature type="domain" description="FAD dependent oxidoreductase" evidence="2">
    <location>
        <begin position="11"/>
        <end position="35"/>
    </location>
</feature>
<evidence type="ECO:0000256" key="1">
    <source>
        <dbReference type="SAM" id="Phobius"/>
    </source>
</evidence>
<accession>A0A432GX18</accession>
<keyword evidence="1" id="KW-1133">Transmembrane helix</keyword>
<comment type="caution">
    <text evidence="3">The sequence shown here is derived from an EMBL/GenBank/DDBJ whole genome shotgun (WGS) entry which is preliminary data.</text>
</comment>
<keyword evidence="1" id="KW-0812">Transmembrane</keyword>